<reference evidence="2" key="1">
    <citation type="submission" date="2018-08" db="EMBL/GenBank/DDBJ databases">
        <authorList>
            <person name="Rodrigo-Torres L."/>
            <person name="Arahal R. D."/>
            <person name="Lucena T."/>
        </authorList>
    </citation>
    <scope>NUCLEOTIDE SEQUENCE [LARGE SCALE GENOMIC DNA]</scope>
    <source>
        <strain evidence="2">CECT 7235</strain>
    </source>
</reference>
<dbReference type="PANTHER" id="PTHR43861:SF1">
    <property type="entry name" value="TRANS-ACONITATE 2-METHYLTRANSFERASE"/>
    <property type="match status" value="1"/>
</dbReference>
<keyword evidence="2" id="KW-1185">Reference proteome</keyword>
<dbReference type="Pfam" id="PF13489">
    <property type="entry name" value="Methyltransf_23"/>
    <property type="match status" value="1"/>
</dbReference>
<dbReference type="PANTHER" id="PTHR43861">
    <property type="entry name" value="TRANS-ACONITATE 2-METHYLTRANSFERASE-RELATED"/>
    <property type="match status" value="1"/>
</dbReference>
<dbReference type="GO" id="GO:0032259">
    <property type="term" value="P:methylation"/>
    <property type="evidence" value="ECO:0007669"/>
    <property type="project" value="UniProtKB-KW"/>
</dbReference>
<protein>
    <submittedName>
        <fullName evidence="1">Aklanonic acid methyltransferase DnrC</fullName>
        <ecNumber evidence="1">2.1.1.288</ecNumber>
    </submittedName>
</protein>
<dbReference type="Gene3D" id="3.40.50.150">
    <property type="entry name" value="Vaccinia Virus protein VP39"/>
    <property type="match status" value="1"/>
</dbReference>
<dbReference type="CDD" id="cd02440">
    <property type="entry name" value="AdoMet_MTases"/>
    <property type="match status" value="1"/>
</dbReference>
<dbReference type="SUPFAM" id="SSF53335">
    <property type="entry name" value="S-adenosyl-L-methionine-dependent methyltransferases"/>
    <property type="match status" value="1"/>
</dbReference>
<proteinExistence type="predicted"/>
<dbReference type="AlphaFoldDB" id="A0A3B0M694"/>
<dbReference type="EMBL" id="UIHC01000009">
    <property type="protein sequence ID" value="SUZ31585.1"/>
    <property type="molecule type" value="Genomic_DNA"/>
</dbReference>
<dbReference type="InterPro" id="IPR029063">
    <property type="entry name" value="SAM-dependent_MTases_sf"/>
</dbReference>
<gene>
    <name evidence="1" type="primary">dnrC</name>
    <name evidence="1" type="ORF">ROE7235_01334</name>
</gene>
<organism evidence="1 2">
    <name type="scientific">Roseinatronobacter ekhonensis</name>
    <dbReference type="NCBI Taxonomy" id="254356"/>
    <lineage>
        <taxon>Bacteria</taxon>
        <taxon>Pseudomonadati</taxon>
        <taxon>Pseudomonadota</taxon>
        <taxon>Alphaproteobacteria</taxon>
        <taxon>Rhodobacterales</taxon>
        <taxon>Paracoccaceae</taxon>
        <taxon>Roseinatronobacter</taxon>
    </lineage>
</organism>
<dbReference type="OrthoDB" id="5642573at2"/>
<dbReference type="RefSeq" id="WP_121093863.1">
    <property type="nucleotide sequence ID" value="NZ_UIHC01000009.1"/>
</dbReference>
<evidence type="ECO:0000313" key="2">
    <source>
        <dbReference type="Proteomes" id="UP000272908"/>
    </source>
</evidence>
<keyword evidence="1" id="KW-0808">Transferase</keyword>
<sequence>MQDAQFWSKMAPRYARAKISDIDGYARSLSAIEPFLSGAHVLELGCGTGTTALKLAPQAQSYLGTDIAPGMIEIARGKLPDQGITGLSFKVGTVETLAPEDKRADVVLGLNYLHLLRDLPATLSGIHAMLPKGGVFISKTPCLAEMPFFIRWLVSVLQAVGKAPFVRLLSAADLEQALAQAGFECDPTAHHGAKANDARAFIVARKP</sequence>
<dbReference type="EC" id="2.1.1.288" evidence="1"/>
<name>A0A3B0M694_9RHOB</name>
<evidence type="ECO:0000313" key="1">
    <source>
        <dbReference type="EMBL" id="SUZ31585.1"/>
    </source>
</evidence>
<accession>A0A3B0M694</accession>
<dbReference type="Proteomes" id="UP000272908">
    <property type="component" value="Unassembled WGS sequence"/>
</dbReference>
<dbReference type="GO" id="GO:0008168">
    <property type="term" value="F:methyltransferase activity"/>
    <property type="evidence" value="ECO:0007669"/>
    <property type="project" value="UniProtKB-KW"/>
</dbReference>
<keyword evidence="1" id="KW-0489">Methyltransferase</keyword>